<evidence type="ECO:0000256" key="1">
    <source>
        <dbReference type="ARBA" id="ARBA00000109"/>
    </source>
</evidence>
<dbReference type="PROSITE" id="PS00517">
    <property type="entry name" value="RNASE_3_1"/>
    <property type="match status" value="1"/>
</dbReference>
<keyword evidence="12 15" id="KW-0378">Hydrolase</keyword>
<evidence type="ECO:0000256" key="6">
    <source>
        <dbReference type="ARBA" id="ARBA00022552"/>
    </source>
</evidence>
<dbReference type="Pfam" id="PF00035">
    <property type="entry name" value="dsrm"/>
    <property type="match status" value="1"/>
</dbReference>
<dbReference type="CDD" id="cd10845">
    <property type="entry name" value="DSRM_RNAse_III_family"/>
    <property type="match status" value="1"/>
</dbReference>
<dbReference type="InterPro" id="IPR014720">
    <property type="entry name" value="dsRBD_dom"/>
</dbReference>
<dbReference type="InterPro" id="IPR000999">
    <property type="entry name" value="RNase_III_dom"/>
</dbReference>
<keyword evidence="15" id="KW-0699">rRNA-binding</keyword>
<dbReference type="GO" id="GO:0005737">
    <property type="term" value="C:cytoplasm"/>
    <property type="evidence" value="ECO:0007669"/>
    <property type="project" value="UniProtKB-SubCell"/>
</dbReference>
<dbReference type="AlphaFoldDB" id="A0A2W5M5D1"/>
<keyword evidence="10 15" id="KW-0479">Metal-binding</keyword>
<dbReference type="Gene3D" id="1.10.1520.10">
    <property type="entry name" value="Ribonuclease III domain"/>
    <property type="match status" value="1"/>
</dbReference>
<comment type="cofactor">
    <cofactor evidence="15">
        <name>Mg(2+)</name>
        <dbReference type="ChEBI" id="CHEBI:18420"/>
    </cofactor>
</comment>
<dbReference type="SMART" id="SM00535">
    <property type="entry name" value="RIBOc"/>
    <property type="match status" value="1"/>
</dbReference>
<keyword evidence="14 15" id="KW-0694">RNA-binding</keyword>
<gene>
    <name evidence="15 18" type="primary">rnc</name>
    <name evidence="18" type="ORF">DI565_10915</name>
</gene>
<keyword evidence="7 15" id="KW-0507">mRNA processing</keyword>
<dbReference type="GO" id="GO:0042802">
    <property type="term" value="F:identical protein binding"/>
    <property type="evidence" value="ECO:0007669"/>
    <property type="project" value="UniProtKB-ARBA"/>
</dbReference>
<dbReference type="FunFam" id="3.30.160.20:FF:000003">
    <property type="entry name" value="Ribonuclease 3"/>
    <property type="match status" value="1"/>
</dbReference>
<dbReference type="CDD" id="cd00593">
    <property type="entry name" value="RIBOc"/>
    <property type="match status" value="1"/>
</dbReference>
<evidence type="ECO:0000256" key="13">
    <source>
        <dbReference type="ARBA" id="ARBA00022842"/>
    </source>
</evidence>
<evidence type="ECO:0000256" key="15">
    <source>
        <dbReference type="HAMAP-Rule" id="MF_00104"/>
    </source>
</evidence>
<dbReference type="HAMAP" id="MF_00104">
    <property type="entry name" value="RNase_III"/>
    <property type="match status" value="1"/>
</dbReference>
<evidence type="ECO:0000259" key="16">
    <source>
        <dbReference type="PROSITE" id="PS50137"/>
    </source>
</evidence>
<feature type="binding site" evidence="15">
    <location>
        <position position="122"/>
    </location>
    <ligand>
        <name>Mg(2+)</name>
        <dbReference type="ChEBI" id="CHEBI:18420"/>
    </ligand>
</feature>
<dbReference type="Pfam" id="PF14622">
    <property type="entry name" value="Ribonucleas_3_3"/>
    <property type="match status" value="1"/>
</dbReference>
<comment type="subunit">
    <text evidence="4 15">Homodimer.</text>
</comment>
<evidence type="ECO:0000313" key="19">
    <source>
        <dbReference type="Proteomes" id="UP000249577"/>
    </source>
</evidence>
<dbReference type="SUPFAM" id="SSF69065">
    <property type="entry name" value="RNase III domain-like"/>
    <property type="match status" value="1"/>
</dbReference>
<evidence type="ECO:0000256" key="12">
    <source>
        <dbReference type="ARBA" id="ARBA00022801"/>
    </source>
</evidence>
<dbReference type="Gene3D" id="3.30.160.20">
    <property type="match status" value="1"/>
</dbReference>
<evidence type="ECO:0000256" key="14">
    <source>
        <dbReference type="ARBA" id="ARBA00022884"/>
    </source>
</evidence>
<dbReference type="EMBL" id="QFPN01000005">
    <property type="protein sequence ID" value="PZQ14947.1"/>
    <property type="molecule type" value="Genomic_DNA"/>
</dbReference>
<dbReference type="NCBIfam" id="TIGR02191">
    <property type="entry name" value="RNaseIII"/>
    <property type="match status" value="1"/>
</dbReference>
<dbReference type="InterPro" id="IPR036389">
    <property type="entry name" value="RNase_III_sf"/>
</dbReference>
<feature type="domain" description="RNase III" evidence="17">
    <location>
        <begin position="11"/>
        <end position="136"/>
    </location>
</feature>
<dbReference type="InterPro" id="IPR011907">
    <property type="entry name" value="RNase_III"/>
</dbReference>
<dbReference type="GO" id="GO:0003725">
    <property type="term" value="F:double-stranded RNA binding"/>
    <property type="evidence" value="ECO:0007669"/>
    <property type="project" value="TreeGrafter"/>
</dbReference>
<evidence type="ECO:0000256" key="11">
    <source>
        <dbReference type="ARBA" id="ARBA00022759"/>
    </source>
</evidence>
<keyword evidence="11 15" id="KW-0255">Endonuclease</keyword>
<dbReference type="EC" id="3.1.26.3" evidence="15"/>
<evidence type="ECO:0000256" key="4">
    <source>
        <dbReference type="ARBA" id="ARBA00011738"/>
    </source>
</evidence>
<dbReference type="GO" id="GO:0006364">
    <property type="term" value="P:rRNA processing"/>
    <property type="evidence" value="ECO:0007669"/>
    <property type="project" value="UniProtKB-UniRule"/>
</dbReference>
<comment type="subcellular location">
    <subcellularLocation>
        <location evidence="2 15">Cytoplasm</location>
    </subcellularLocation>
</comment>
<evidence type="ECO:0000313" key="18">
    <source>
        <dbReference type="EMBL" id="PZQ14947.1"/>
    </source>
</evidence>
<sequence length="234" mass="25398">MKRRPAADGVFEDRLGHVFADPTLLERALTHISGAKSKEGRLGSYQRLEFLGDRVLGLAIASMLMEAYPKADEGELSRRFAELVRAETCAEVAEAMDVGPYIKLGVGEAGTGGRRKAAILSDVCEAVIGAVYLDAGYAPAAALIDRFWRERLLAPRRPLRDAKTELQEWAQGRGLPPPLYREIARSGPDHDPQFSVSVLVDGVEEAEGIGRSKRAAEQAAAEAMLSREGVLKNV</sequence>
<evidence type="ECO:0000256" key="9">
    <source>
        <dbReference type="ARBA" id="ARBA00022722"/>
    </source>
</evidence>
<feature type="active site" evidence="15">
    <location>
        <position position="125"/>
    </location>
</feature>
<keyword evidence="9 15" id="KW-0540">Nuclease</keyword>
<keyword evidence="13 15" id="KW-0460">Magnesium</keyword>
<keyword evidence="5 15" id="KW-0963">Cytoplasm</keyword>
<dbReference type="GO" id="GO:0004525">
    <property type="term" value="F:ribonuclease III activity"/>
    <property type="evidence" value="ECO:0007669"/>
    <property type="project" value="UniProtKB-UniRule"/>
</dbReference>
<dbReference type="PROSITE" id="PS50137">
    <property type="entry name" value="DS_RBD"/>
    <property type="match status" value="1"/>
</dbReference>
<dbReference type="PANTHER" id="PTHR11207">
    <property type="entry name" value="RIBONUCLEASE III"/>
    <property type="match status" value="1"/>
</dbReference>
<comment type="catalytic activity">
    <reaction evidence="1 15">
        <text>Endonucleolytic cleavage to 5'-phosphomonoester.</text>
        <dbReference type="EC" id="3.1.26.3"/>
    </reaction>
</comment>
<dbReference type="SUPFAM" id="SSF54768">
    <property type="entry name" value="dsRNA-binding domain-like"/>
    <property type="match status" value="1"/>
</dbReference>
<reference evidence="18 19" key="1">
    <citation type="submission" date="2017-08" db="EMBL/GenBank/DDBJ databases">
        <title>Infants hospitalized years apart are colonized by the same room-sourced microbial strains.</title>
        <authorList>
            <person name="Brooks B."/>
            <person name="Olm M.R."/>
            <person name="Firek B.A."/>
            <person name="Baker R."/>
            <person name="Thomas B.C."/>
            <person name="Morowitz M.J."/>
            <person name="Banfield J.F."/>
        </authorList>
    </citation>
    <scope>NUCLEOTIDE SEQUENCE [LARGE SCALE GENOMIC DNA]</scope>
    <source>
        <strain evidence="18">S2_005_003_R2_43</strain>
    </source>
</reference>
<comment type="caution">
    <text evidence="18">The sequence shown here is derived from an EMBL/GenBank/DDBJ whole genome shotgun (WGS) entry which is preliminary data.</text>
</comment>
<protein>
    <recommendedName>
        <fullName evidence="15">Ribonuclease 3</fullName>
        <ecNumber evidence="15">3.1.26.3</ecNumber>
    </recommendedName>
    <alternativeName>
        <fullName evidence="15">Ribonuclease III</fullName>
        <shortName evidence="15">RNase III</shortName>
    </alternativeName>
</protein>
<feature type="domain" description="DRBM" evidence="16">
    <location>
        <begin position="161"/>
        <end position="230"/>
    </location>
</feature>
<evidence type="ECO:0000256" key="7">
    <source>
        <dbReference type="ARBA" id="ARBA00022664"/>
    </source>
</evidence>
<dbReference type="GO" id="GO:0006397">
    <property type="term" value="P:mRNA processing"/>
    <property type="evidence" value="ECO:0007669"/>
    <property type="project" value="UniProtKB-UniRule"/>
</dbReference>
<dbReference type="PANTHER" id="PTHR11207:SF0">
    <property type="entry name" value="RIBONUCLEASE 3"/>
    <property type="match status" value="1"/>
</dbReference>
<evidence type="ECO:0000256" key="5">
    <source>
        <dbReference type="ARBA" id="ARBA00022490"/>
    </source>
</evidence>
<evidence type="ECO:0000259" key="17">
    <source>
        <dbReference type="PROSITE" id="PS50142"/>
    </source>
</evidence>
<accession>A0A2W5M5D1</accession>
<dbReference type="GO" id="GO:0008033">
    <property type="term" value="P:tRNA processing"/>
    <property type="evidence" value="ECO:0007669"/>
    <property type="project" value="UniProtKB-KW"/>
</dbReference>
<evidence type="ECO:0000256" key="10">
    <source>
        <dbReference type="ARBA" id="ARBA00022723"/>
    </source>
</evidence>
<dbReference type="Proteomes" id="UP000249577">
    <property type="component" value="Unassembled WGS sequence"/>
</dbReference>
<dbReference type="GO" id="GO:0046872">
    <property type="term" value="F:metal ion binding"/>
    <property type="evidence" value="ECO:0007669"/>
    <property type="project" value="UniProtKB-KW"/>
</dbReference>
<feature type="binding site" evidence="15">
    <location>
        <position position="125"/>
    </location>
    <ligand>
        <name>Mg(2+)</name>
        <dbReference type="ChEBI" id="CHEBI:18420"/>
    </ligand>
</feature>
<feature type="binding site" evidence="15">
    <location>
        <position position="49"/>
    </location>
    <ligand>
        <name>Mg(2+)</name>
        <dbReference type="ChEBI" id="CHEBI:18420"/>
    </ligand>
</feature>
<dbReference type="GO" id="GO:0019843">
    <property type="term" value="F:rRNA binding"/>
    <property type="evidence" value="ECO:0007669"/>
    <property type="project" value="UniProtKB-KW"/>
</dbReference>
<organism evidence="18 19">
    <name type="scientific">Ancylobacter novellus</name>
    <name type="common">Thiobacillus novellus</name>
    <dbReference type="NCBI Taxonomy" id="921"/>
    <lineage>
        <taxon>Bacteria</taxon>
        <taxon>Pseudomonadati</taxon>
        <taxon>Pseudomonadota</taxon>
        <taxon>Alphaproteobacteria</taxon>
        <taxon>Hyphomicrobiales</taxon>
        <taxon>Xanthobacteraceae</taxon>
        <taxon>Ancylobacter</taxon>
    </lineage>
</organism>
<comment type="function">
    <text evidence="15">Digests double-stranded RNA. Involved in the processing of primary rRNA transcript to yield the immediate precursors to the large and small rRNAs (23S and 16S). Processes some mRNAs, and tRNAs when they are encoded in the rRNA operon. Processes pre-crRNA and tracrRNA of type II CRISPR loci if present in the organism.</text>
</comment>
<evidence type="ECO:0000256" key="3">
    <source>
        <dbReference type="ARBA" id="ARBA00010183"/>
    </source>
</evidence>
<evidence type="ECO:0000256" key="8">
    <source>
        <dbReference type="ARBA" id="ARBA00022694"/>
    </source>
</evidence>
<name>A0A2W5M5D1_ANCNO</name>
<proteinExistence type="inferred from homology"/>
<dbReference type="GO" id="GO:0010468">
    <property type="term" value="P:regulation of gene expression"/>
    <property type="evidence" value="ECO:0007669"/>
    <property type="project" value="TreeGrafter"/>
</dbReference>
<keyword evidence="6 15" id="KW-0698">rRNA processing</keyword>
<comment type="similarity">
    <text evidence="3">Belongs to the ribonuclease III family.</text>
</comment>
<dbReference type="FunFam" id="1.10.1520.10:FF:000001">
    <property type="entry name" value="Ribonuclease 3"/>
    <property type="match status" value="1"/>
</dbReference>
<dbReference type="SMART" id="SM00358">
    <property type="entry name" value="DSRM"/>
    <property type="match status" value="1"/>
</dbReference>
<dbReference type="PROSITE" id="PS50142">
    <property type="entry name" value="RNASE_3_2"/>
    <property type="match status" value="1"/>
</dbReference>
<feature type="active site" evidence="15">
    <location>
        <position position="53"/>
    </location>
</feature>
<keyword evidence="8 15" id="KW-0819">tRNA processing</keyword>
<evidence type="ECO:0000256" key="2">
    <source>
        <dbReference type="ARBA" id="ARBA00004496"/>
    </source>
</evidence>